<proteinExistence type="predicted"/>
<dbReference type="Proteomes" id="UP000028643">
    <property type="component" value="Unassembled WGS sequence"/>
</dbReference>
<evidence type="ECO:0008006" key="3">
    <source>
        <dbReference type="Google" id="ProtNLM"/>
    </source>
</evidence>
<dbReference type="InterPro" id="IPR021427">
    <property type="entry name" value="DUF3077"/>
</dbReference>
<evidence type="ECO:0000313" key="1">
    <source>
        <dbReference type="EMBL" id="KFE49679.1"/>
    </source>
</evidence>
<reference evidence="1 2" key="1">
    <citation type="submission" date="2014-07" db="EMBL/GenBank/DDBJ databases">
        <title>Draft Genome Sequences of Environmental Pseudomonas syringae strains.</title>
        <authorList>
            <person name="Baltrus D.A."/>
            <person name="Berge O."/>
            <person name="Morris C."/>
        </authorList>
    </citation>
    <scope>NUCLEOTIDE SEQUENCE [LARGE SCALE GENOMIC DNA]</scope>
    <source>
        <strain evidence="1 2">CEB003</strain>
    </source>
</reference>
<organism evidence="1 2">
    <name type="scientific">Pseudomonas syringae</name>
    <dbReference type="NCBI Taxonomy" id="317"/>
    <lineage>
        <taxon>Bacteria</taxon>
        <taxon>Pseudomonadati</taxon>
        <taxon>Pseudomonadota</taxon>
        <taxon>Gammaproteobacteria</taxon>
        <taxon>Pseudomonadales</taxon>
        <taxon>Pseudomonadaceae</taxon>
        <taxon>Pseudomonas</taxon>
    </lineage>
</organism>
<sequence>MKQSFSSNPPQTIKTLGTITFSTCGETGQPLFRINPEIPIETALEHASNLLACASEISLDAALGDAGKQSVWAAHYLSEMAKAIVDDALASSAAARYAEG</sequence>
<protein>
    <recommendedName>
        <fullName evidence="3">DUF3077 domain-containing protein</fullName>
    </recommendedName>
</protein>
<comment type="caution">
    <text evidence="1">The sequence shown here is derived from an EMBL/GenBank/DDBJ whole genome shotgun (WGS) entry which is preliminary data.</text>
</comment>
<gene>
    <name evidence="1" type="ORF">IV02_18985</name>
</gene>
<dbReference type="RefSeq" id="WP_047576943.1">
    <property type="nucleotide sequence ID" value="NZ_JPQT01000116.1"/>
</dbReference>
<dbReference type="AlphaFoldDB" id="A0A085V2L6"/>
<accession>A0A085V2L6</accession>
<dbReference type="EMBL" id="JPQT01000116">
    <property type="protein sequence ID" value="KFE49679.1"/>
    <property type="molecule type" value="Genomic_DNA"/>
</dbReference>
<evidence type="ECO:0000313" key="2">
    <source>
        <dbReference type="Proteomes" id="UP000028643"/>
    </source>
</evidence>
<name>A0A085V2L6_PSESX</name>
<dbReference type="Pfam" id="PF11275">
    <property type="entry name" value="DUF3077"/>
    <property type="match status" value="1"/>
</dbReference>
<dbReference type="PATRIC" id="fig|317.174.peg.3882"/>